<feature type="non-terminal residue" evidence="2">
    <location>
        <position position="1"/>
    </location>
</feature>
<accession>A0A371FM54</accession>
<dbReference type="STRING" id="157652.A0A371FM54"/>
<evidence type="ECO:0000256" key="1">
    <source>
        <dbReference type="SAM" id="MobiDB-lite"/>
    </source>
</evidence>
<evidence type="ECO:0000313" key="3">
    <source>
        <dbReference type="Proteomes" id="UP000257109"/>
    </source>
</evidence>
<gene>
    <name evidence="2" type="primary">XBAT35</name>
    <name evidence="2" type="ORF">CR513_40198</name>
</gene>
<dbReference type="OrthoDB" id="1711136at2759"/>
<dbReference type="Proteomes" id="UP000257109">
    <property type="component" value="Unassembled WGS sequence"/>
</dbReference>
<dbReference type="EMBL" id="QJKJ01008554">
    <property type="protein sequence ID" value="RDX79389.1"/>
    <property type="molecule type" value="Genomic_DNA"/>
</dbReference>
<reference evidence="2" key="1">
    <citation type="submission" date="2018-05" db="EMBL/GenBank/DDBJ databases">
        <title>Draft genome of Mucuna pruriens seed.</title>
        <authorList>
            <person name="Nnadi N.E."/>
            <person name="Vos R."/>
            <person name="Hasami M.H."/>
            <person name="Devisetty U.K."/>
            <person name="Aguiy J.C."/>
        </authorList>
    </citation>
    <scope>NUCLEOTIDE SEQUENCE [LARGE SCALE GENOMIC DNA]</scope>
    <source>
        <strain evidence="2">JCA_2017</strain>
    </source>
</reference>
<dbReference type="Gene3D" id="3.30.40.10">
    <property type="entry name" value="Zinc/RING finger domain, C3HC4 (zinc finger)"/>
    <property type="match status" value="1"/>
</dbReference>
<comment type="caution">
    <text evidence="2">The sequence shown here is derived from an EMBL/GenBank/DDBJ whole genome shotgun (WGS) entry which is preliminary data.</text>
</comment>
<feature type="region of interest" description="Disordered" evidence="1">
    <location>
        <begin position="1"/>
        <end position="23"/>
    </location>
</feature>
<dbReference type="InterPro" id="IPR013083">
    <property type="entry name" value="Znf_RING/FYVE/PHD"/>
</dbReference>
<proteinExistence type="predicted"/>
<name>A0A371FM54_MUCPR</name>
<organism evidence="2 3">
    <name type="scientific">Mucuna pruriens</name>
    <name type="common">Velvet bean</name>
    <name type="synonym">Dolichos pruriens</name>
    <dbReference type="NCBI Taxonomy" id="157652"/>
    <lineage>
        <taxon>Eukaryota</taxon>
        <taxon>Viridiplantae</taxon>
        <taxon>Streptophyta</taxon>
        <taxon>Embryophyta</taxon>
        <taxon>Tracheophyta</taxon>
        <taxon>Spermatophyta</taxon>
        <taxon>Magnoliopsida</taxon>
        <taxon>eudicotyledons</taxon>
        <taxon>Gunneridae</taxon>
        <taxon>Pentapetalae</taxon>
        <taxon>rosids</taxon>
        <taxon>fabids</taxon>
        <taxon>Fabales</taxon>
        <taxon>Fabaceae</taxon>
        <taxon>Papilionoideae</taxon>
        <taxon>50 kb inversion clade</taxon>
        <taxon>NPAAA clade</taxon>
        <taxon>indigoferoid/millettioid clade</taxon>
        <taxon>Phaseoleae</taxon>
        <taxon>Mucuna</taxon>
    </lineage>
</organism>
<protein>
    <submittedName>
        <fullName evidence="2">E3 ubiquitin-protein ligase XBAT35</fullName>
    </submittedName>
</protein>
<keyword evidence="3" id="KW-1185">Reference proteome</keyword>
<evidence type="ECO:0000313" key="2">
    <source>
        <dbReference type="EMBL" id="RDX79389.1"/>
    </source>
</evidence>
<sequence length="128" mass="13860">MFTKASPGFLQNNVATGPPTAPPAAEDTKLAMAISASLQSAIYLKKKKKNASANNSSCMICLDASAEGACISYGHVAGCMSCLNEVKAKKWDCHVCQAKIVQVIKLYHVRDKFETVWTSKQCSFMLHT</sequence>
<dbReference type="AlphaFoldDB" id="A0A371FM54"/>
<dbReference type="Pfam" id="PF13920">
    <property type="entry name" value="zf-C3HC4_3"/>
    <property type="match status" value="1"/>
</dbReference>